<protein>
    <recommendedName>
        <fullName evidence="3">Helix-turn-helix domain-containing protein</fullName>
    </recommendedName>
</protein>
<sequence length="95" mass="11044">MKEYALSKLAFRNTNPPNDSLSAGPEALRSFFFPRQVLQIQEAARILGLGREALYKRIWRGDHSLKIRKFPGGRQYVLLEDLISYLFSNPKFQQE</sequence>
<evidence type="ECO:0008006" key="3">
    <source>
        <dbReference type="Google" id="ProtNLM"/>
    </source>
</evidence>
<organism evidence="1 2">
    <name type="scientific">Leptospirillum ferrodiazotrophum</name>
    <dbReference type="NCBI Taxonomy" id="412449"/>
    <lineage>
        <taxon>Bacteria</taxon>
        <taxon>Pseudomonadati</taxon>
        <taxon>Nitrospirota</taxon>
        <taxon>Nitrospiria</taxon>
        <taxon>Nitrospirales</taxon>
        <taxon>Nitrospiraceae</taxon>
        <taxon>Leptospirillum</taxon>
    </lineage>
</organism>
<dbReference type="EMBL" id="GG693853">
    <property type="protein sequence ID" value="EES53798.1"/>
    <property type="molecule type" value="Genomic_DNA"/>
</dbReference>
<dbReference type="AlphaFoldDB" id="C6HU65"/>
<dbReference type="Proteomes" id="UP000009374">
    <property type="component" value="Unassembled WGS sequence"/>
</dbReference>
<keyword evidence="2" id="KW-1185">Reference proteome</keyword>
<evidence type="ECO:0000313" key="2">
    <source>
        <dbReference type="Proteomes" id="UP000009374"/>
    </source>
</evidence>
<proteinExistence type="predicted"/>
<evidence type="ECO:0000313" key="1">
    <source>
        <dbReference type="EMBL" id="EES53798.1"/>
    </source>
</evidence>
<name>C6HU65_9BACT</name>
<reference evidence="1 2" key="1">
    <citation type="journal article" date="2009" name="Appl. Environ. Microbiol.">
        <title>Community genomic and proteomic analyses of chemoautotrophic iron-oxidizing "Leptospirillum rubarum" (Group II) and "Leptospirillum ferrodiazotrophum" (Group III) bacteria in acid mine drainage biofilms.</title>
        <authorList>
            <person name="Goltsman D.S."/>
            <person name="Denef V.J."/>
            <person name="Singer S.W."/>
            <person name="VerBerkmoes N.C."/>
            <person name="Lefsrud M."/>
            <person name="Mueller R.S."/>
            <person name="Dick G.J."/>
            <person name="Sun C.L."/>
            <person name="Wheeler K.E."/>
            <person name="Zemla A."/>
            <person name="Baker B.J."/>
            <person name="Hauser L."/>
            <person name="Land M."/>
            <person name="Shah M.B."/>
            <person name="Thelen M.P."/>
            <person name="Hettich R.L."/>
            <person name="Banfield J.F."/>
        </authorList>
    </citation>
    <scope>NUCLEOTIDE SEQUENCE [LARGE SCALE GENOMIC DNA]</scope>
</reference>
<gene>
    <name evidence="1" type="ORF">UBAL3_48660011</name>
</gene>
<accession>C6HU65</accession>